<dbReference type="RefSeq" id="WP_130019864.1">
    <property type="nucleotide sequence ID" value="NZ_SEWF01000005.1"/>
</dbReference>
<proteinExistence type="predicted"/>
<dbReference type="InterPro" id="IPR050312">
    <property type="entry name" value="IolE/XylAMocC-like"/>
</dbReference>
<dbReference type="GO" id="GO:0016853">
    <property type="term" value="F:isomerase activity"/>
    <property type="evidence" value="ECO:0007669"/>
    <property type="project" value="UniProtKB-KW"/>
</dbReference>
<dbReference type="SUPFAM" id="SSF51658">
    <property type="entry name" value="Xylose isomerase-like"/>
    <property type="match status" value="1"/>
</dbReference>
<dbReference type="OrthoDB" id="9798407at2"/>
<reference evidence="2 3" key="1">
    <citation type="submission" date="2019-02" db="EMBL/GenBank/DDBJ databases">
        <title>Bacterial novel species Emticicia sp. 17J42-9 isolated from soil.</title>
        <authorList>
            <person name="Jung H.-Y."/>
        </authorList>
    </citation>
    <scope>NUCLEOTIDE SEQUENCE [LARGE SCALE GENOMIC DNA]</scope>
    <source>
        <strain evidence="2 3">17J42-9</strain>
    </source>
</reference>
<feature type="domain" description="Xylose isomerase-like TIM barrel" evidence="1">
    <location>
        <begin position="53"/>
        <end position="301"/>
    </location>
</feature>
<dbReference type="Pfam" id="PF01261">
    <property type="entry name" value="AP_endonuc_2"/>
    <property type="match status" value="1"/>
</dbReference>
<protein>
    <submittedName>
        <fullName evidence="2">Sugar phosphate isomerase/epimerase</fullName>
    </submittedName>
</protein>
<dbReference type="EMBL" id="SEWF01000005">
    <property type="protein sequence ID" value="RYU96909.1"/>
    <property type="molecule type" value="Genomic_DNA"/>
</dbReference>
<dbReference type="Gene3D" id="3.20.20.150">
    <property type="entry name" value="Divalent-metal-dependent TIM barrel enzymes"/>
    <property type="match status" value="1"/>
</dbReference>
<keyword evidence="3" id="KW-1185">Reference proteome</keyword>
<organism evidence="2 3">
    <name type="scientific">Emticicia agri</name>
    <dbReference type="NCBI Taxonomy" id="2492393"/>
    <lineage>
        <taxon>Bacteria</taxon>
        <taxon>Pseudomonadati</taxon>
        <taxon>Bacteroidota</taxon>
        <taxon>Cytophagia</taxon>
        <taxon>Cytophagales</taxon>
        <taxon>Leadbetterellaceae</taxon>
        <taxon>Emticicia</taxon>
    </lineage>
</organism>
<evidence type="ECO:0000313" key="3">
    <source>
        <dbReference type="Proteomes" id="UP000293162"/>
    </source>
</evidence>
<dbReference type="InterPro" id="IPR036237">
    <property type="entry name" value="Xyl_isomerase-like_sf"/>
</dbReference>
<dbReference type="Proteomes" id="UP000293162">
    <property type="component" value="Unassembled WGS sequence"/>
</dbReference>
<evidence type="ECO:0000259" key="1">
    <source>
        <dbReference type="Pfam" id="PF01261"/>
    </source>
</evidence>
<gene>
    <name evidence="2" type="ORF">EWM59_05110</name>
</gene>
<accession>A0A4Q5M478</accession>
<dbReference type="AlphaFoldDB" id="A0A4Q5M478"/>
<comment type="caution">
    <text evidence="2">The sequence shown here is derived from an EMBL/GenBank/DDBJ whole genome shotgun (WGS) entry which is preliminary data.</text>
</comment>
<dbReference type="PANTHER" id="PTHR12110">
    <property type="entry name" value="HYDROXYPYRUVATE ISOMERASE"/>
    <property type="match status" value="1"/>
</dbReference>
<dbReference type="InterPro" id="IPR013022">
    <property type="entry name" value="Xyl_isomerase-like_TIM-brl"/>
</dbReference>
<keyword evidence="2" id="KW-0413">Isomerase</keyword>
<sequence length="305" mass="34314">MKRRDFLQKGAMALAASTALSHELFAAKKKGEMVGVQLYSVRDDMKKDPMGTLKKVADMGYKNVEHANYVNGKFYGYSPTEFKKILDDLGLKMPSGHTVMGKQHWDESKNDFTDLWKKTVEDAAICGQRYVISPWLDVSLRKDMDSLKRFMDVFNKSGELCQKSGMKYGYHNHDFEFSLKLNAVPVYDLILQNTDPKLVIQQLDIGNMYGGGGRAADLLKRFPGRFESMHVKDEIAVKGTAEGAGEKYESAVLGTGIINVKEIIDMGRKSGGTVHFIIEQESYQGKAPLDSIKEDLEIINKWGYK</sequence>
<evidence type="ECO:0000313" key="2">
    <source>
        <dbReference type="EMBL" id="RYU96909.1"/>
    </source>
</evidence>
<dbReference type="PANTHER" id="PTHR12110:SF41">
    <property type="entry name" value="INOSOSE DEHYDRATASE"/>
    <property type="match status" value="1"/>
</dbReference>
<name>A0A4Q5M478_9BACT</name>